<comment type="caution">
    <text evidence="1">The sequence shown here is derived from an EMBL/GenBank/DDBJ whole genome shotgun (WGS) entry which is preliminary data.</text>
</comment>
<protein>
    <submittedName>
        <fullName evidence="1">Uncharacterized protein</fullName>
    </submittedName>
</protein>
<reference evidence="1" key="1">
    <citation type="submission" date="2022-07" db="EMBL/GenBank/DDBJ databases">
        <title>Fungi with potential for degradation of polypropylene.</title>
        <authorList>
            <person name="Gostincar C."/>
        </authorList>
    </citation>
    <scope>NUCLEOTIDE SEQUENCE</scope>
    <source>
        <strain evidence="1">EXF-13287</strain>
    </source>
</reference>
<dbReference type="AlphaFoldDB" id="A0AA38RZX6"/>
<evidence type="ECO:0000313" key="2">
    <source>
        <dbReference type="Proteomes" id="UP001174691"/>
    </source>
</evidence>
<dbReference type="Proteomes" id="UP001174691">
    <property type="component" value="Unassembled WGS sequence"/>
</dbReference>
<name>A0AA38RZX6_9PEZI</name>
<organism evidence="1 2">
    <name type="scientific">Coniochaeta hoffmannii</name>
    <dbReference type="NCBI Taxonomy" id="91930"/>
    <lineage>
        <taxon>Eukaryota</taxon>
        <taxon>Fungi</taxon>
        <taxon>Dikarya</taxon>
        <taxon>Ascomycota</taxon>
        <taxon>Pezizomycotina</taxon>
        <taxon>Sordariomycetes</taxon>
        <taxon>Sordariomycetidae</taxon>
        <taxon>Coniochaetales</taxon>
        <taxon>Coniochaetaceae</taxon>
        <taxon>Coniochaeta</taxon>
    </lineage>
</organism>
<gene>
    <name evidence="1" type="ORF">NKR19_g2002</name>
</gene>
<proteinExistence type="predicted"/>
<accession>A0AA38RZX6</accession>
<sequence length="181" mass="20004">MSGLAIFRPSPQYDDLSKLAQEHFNADLSPDDRSALRAASSKASRHALIGSVLGLGLGVYAAVRLRRVRADIFAAFRGAEKPTRVVFADGRSEPIPDLTPYLAPTKWGDWATYFFFGLGGLFLGGETGFLTGSWAAARVITADPTRKDRIEEAYRRFRIDVLKKEIQRLEVGHTPFHHGSI</sequence>
<evidence type="ECO:0000313" key="1">
    <source>
        <dbReference type="EMBL" id="KAJ9161754.1"/>
    </source>
</evidence>
<dbReference type="EMBL" id="JANBVN010000019">
    <property type="protein sequence ID" value="KAJ9161754.1"/>
    <property type="molecule type" value="Genomic_DNA"/>
</dbReference>
<keyword evidence="2" id="KW-1185">Reference proteome</keyword>